<dbReference type="EMBL" id="BDIP01000884">
    <property type="protein sequence ID" value="GCA62544.1"/>
    <property type="molecule type" value="Genomic_DNA"/>
</dbReference>
<reference evidence="1 2" key="1">
    <citation type="journal article" date="2018" name="PLoS ONE">
        <title>The draft genome of Kipferlia bialata reveals reductive genome evolution in fornicate parasites.</title>
        <authorList>
            <person name="Tanifuji G."/>
            <person name="Takabayashi S."/>
            <person name="Kume K."/>
            <person name="Takagi M."/>
            <person name="Nakayama T."/>
            <person name="Kamikawa R."/>
            <person name="Inagaki Y."/>
            <person name="Hashimoto T."/>
        </authorList>
    </citation>
    <scope>NUCLEOTIDE SEQUENCE [LARGE SCALE GENOMIC DNA]</scope>
    <source>
        <strain evidence="1">NY0173</strain>
    </source>
</reference>
<sequence>MYHSLRQYTTYTLPPSPMHVDVSDMGGRHLCTVQVPGDLSPSDPISAMQPMIHRALRERERGEGEASDSDACDMEMNGEGNGAMAEAASTEAGCTCGAASASMCEGDTPLDSSVPTVTRYTVGPGQLEVSPSTPLAFLHCMSSVGTVHVTACFDITMDDDAAETGVGKEESAHHSPLTFTAPECHSLLSLPNSFGLDSSAVVVYGDVVNALSLDRGLLVTAVGGRVRQSLVIDTAALPGTQGVVCTKVSVM</sequence>
<organism evidence="1 2">
    <name type="scientific">Kipferlia bialata</name>
    <dbReference type="NCBI Taxonomy" id="797122"/>
    <lineage>
        <taxon>Eukaryota</taxon>
        <taxon>Metamonada</taxon>
        <taxon>Carpediemonas-like organisms</taxon>
        <taxon>Kipferlia</taxon>
    </lineage>
</organism>
<evidence type="ECO:0000313" key="2">
    <source>
        <dbReference type="Proteomes" id="UP000265618"/>
    </source>
</evidence>
<gene>
    <name evidence="1" type="ORF">KIPB_004222</name>
</gene>
<dbReference type="AlphaFoldDB" id="A0A391NKH3"/>
<name>A0A391NKH3_9EUKA</name>
<accession>A0A391NKH3</accession>
<protein>
    <submittedName>
        <fullName evidence="1">Uncharacterized protein</fullName>
    </submittedName>
</protein>
<proteinExistence type="predicted"/>
<evidence type="ECO:0000313" key="1">
    <source>
        <dbReference type="EMBL" id="GCA62544.1"/>
    </source>
</evidence>
<comment type="caution">
    <text evidence="1">The sequence shown here is derived from an EMBL/GenBank/DDBJ whole genome shotgun (WGS) entry which is preliminary data.</text>
</comment>
<dbReference type="Proteomes" id="UP000265618">
    <property type="component" value="Unassembled WGS sequence"/>
</dbReference>
<keyword evidence="2" id="KW-1185">Reference proteome</keyword>